<dbReference type="InterPro" id="IPR036513">
    <property type="entry name" value="STAS_dom_sf"/>
</dbReference>
<name>A0A3G2R5Q5_9FIRM</name>
<evidence type="ECO:0000256" key="4">
    <source>
        <dbReference type="ARBA" id="ARBA00022553"/>
    </source>
</evidence>
<protein>
    <recommendedName>
        <fullName evidence="3 6">Anti-sigma F factor antagonist</fullName>
    </recommendedName>
    <alternativeName>
        <fullName evidence="6">Stage II sporulation protein</fullName>
    </alternativeName>
</protein>
<dbReference type="GO" id="GO:0043856">
    <property type="term" value="F:anti-sigma factor antagonist activity"/>
    <property type="evidence" value="ECO:0007669"/>
    <property type="project" value="InterPro"/>
</dbReference>
<dbReference type="PROSITE" id="PS50801">
    <property type="entry name" value="STAS"/>
    <property type="match status" value="1"/>
</dbReference>
<dbReference type="PANTHER" id="PTHR33495:SF2">
    <property type="entry name" value="ANTI-SIGMA FACTOR ANTAGONIST TM_1081-RELATED"/>
    <property type="match status" value="1"/>
</dbReference>
<evidence type="ECO:0000259" key="7">
    <source>
        <dbReference type="PROSITE" id="PS50801"/>
    </source>
</evidence>
<keyword evidence="5" id="KW-0749">Sporulation</keyword>
<dbReference type="NCBIfam" id="TIGR00377">
    <property type="entry name" value="ant_ant_sig"/>
    <property type="match status" value="1"/>
</dbReference>
<dbReference type="Proteomes" id="UP000280960">
    <property type="component" value="Chromosome"/>
</dbReference>
<dbReference type="PANTHER" id="PTHR33495">
    <property type="entry name" value="ANTI-SIGMA FACTOR ANTAGONIST TM_1081-RELATED-RELATED"/>
    <property type="match status" value="1"/>
</dbReference>
<dbReference type="Gene3D" id="3.30.750.24">
    <property type="entry name" value="STAS domain"/>
    <property type="match status" value="1"/>
</dbReference>
<keyword evidence="9" id="KW-1185">Reference proteome</keyword>
<keyword evidence="4" id="KW-0597">Phosphoprotein</keyword>
<evidence type="ECO:0000256" key="6">
    <source>
        <dbReference type="RuleBase" id="RU003749"/>
    </source>
</evidence>
<feature type="domain" description="STAS" evidence="7">
    <location>
        <begin position="1"/>
        <end position="111"/>
    </location>
</feature>
<accession>A0A3G2R5Q5</accession>
<evidence type="ECO:0000313" key="8">
    <source>
        <dbReference type="EMBL" id="AYO30685.1"/>
    </source>
</evidence>
<dbReference type="NCBIfam" id="TIGR02886">
    <property type="entry name" value="spore_II_AA"/>
    <property type="match status" value="1"/>
</dbReference>
<evidence type="ECO:0000313" key="9">
    <source>
        <dbReference type="Proteomes" id="UP000280960"/>
    </source>
</evidence>
<dbReference type="InterPro" id="IPR002645">
    <property type="entry name" value="STAS_dom"/>
</dbReference>
<dbReference type="InterPro" id="IPR014237">
    <property type="entry name" value="Anti-sigma_F_ant"/>
</dbReference>
<organism evidence="8 9">
    <name type="scientific">Biomaibacter acetigenes</name>
    <dbReference type="NCBI Taxonomy" id="2316383"/>
    <lineage>
        <taxon>Bacteria</taxon>
        <taxon>Bacillati</taxon>
        <taxon>Bacillota</taxon>
        <taxon>Clostridia</taxon>
        <taxon>Thermosediminibacterales</taxon>
        <taxon>Tepidanaerobacteraceae</taxon>
        <taxon>Biomaibacter</taxon>
    </lineage>
</organism>
<evidence type="ECO:0000256" key="1">
    <source>
        <dbReference type="ARBA" id="ARBA00001976"/>
    </source>
</evidence>
<evidence type="ECO:0000256" key="5">
    <source>
        <dbReference type="ARBA" id="ARBA00022969"/>
    </source>
</evidence>
<comment type="similarity">
    <text evidence="2 6">Belongs to the anti-sigma-factor antagonist family.</text>
</comment>
<dbReference type="InterPro" id="IPR003658">
    <property type="entry name" value="Anti-sigma_ant"/>
</dbReference>
<dbReference type="RefSeq" id="WP_120765522.1">
    <property type="nucleotide sequence ID" value="NZ_CP033169.1"/>
</dbReference>
<evidence type="ECO:0000256" key="3">
    <source>
        <dbReference type="ARBA" id="ARBA00020784"/>
    </source>
</evidence>
<dbReference type="CDD" id="cd07043">
    <property type="entry name" value="STAS_anti-anti-sigma_factors"/>
    <property type="match status" value="1"/>
</dbReference>
<sequence>MNSTIKIIEDMMIVNLKGELDHHTSHMIKIQIENIIQKTSIKKILFNFKNVTFMDSSGVGMIIGRYKALQKIGGMVGVSNLNSQIRRIFEMSGLFSIIPCYNDEKEAMEKL</sequence>
<evidence type="ECO:0000256" key="2">
    <source>
        <dbReference type="ARBA" id="ARBA00009013"/>
    </source>
</evidence>
<dbReference type="Pfam" id="PF01740">
    <property type="entry name" value="STAS"/>
    <property type="match status" value="1"/>
</dbReference>
<proteinExistence type="inferred from homology"/>
<dbReference type="AlphaFoldDB" id="A0A3G2R5Q5"/>
<comment type="function">
    <text evidence="1">In the phosphorylated form it could act as an anti-anti-sigma factor that counteracts SpoIIAB and thus releases sigma f from inhibition.</text>
</comment>
<dbReference type="KEGG" id="bacg:D2962_08675"/>
<reference evidence="8 9" key="1">
    <citation type="submission" date="2018-10" db="EMBL/GenBank/DDBJ databases">
        <authorList>
            <person name="Zhang X."/>
        </authorList>
    </citation>
    <scope>NUCLEOTIDE SEQUENCE [LARGE SCALE GENOMIC DNA]</scope>
    <source>
        <strain evidence="8 9">SK-G1</strain>
    </source>
</reference>
<dbReference type="GO" id="GO:0030435">
    <property type="term" value="P:sporulation resulting in formation of a cellular spore"/>
    <property type="evidence" value="ECO:0007669"/>
    <property type="project" value="UniProtKB-KW"/>
</dbReference>
<dbReference type="EMBL" id="CP033169">
    <property type="protein sequence ID" value="AYO30685.1"/>
    <property type="molecule type" value="Genomic_DNA"/>
</dbReference>
<dbReference type="SUPFAM" id="SSF52091">
    <property type="entry name" value="SpoIIaa-like"/>
    <property type="match status" value="1"/>
</dbReference>
<gene>
    <name evidence="8" type="primary">spoIIAA</name>
    <name evidence="8" type="ORF">D2962_08675</name>
</gene>
<dbReference type="GO" id="GO:0045152">
    <property type="term" value="F:antisigma factor binding"/>
    <property type="evidence" value="ECO:0007669"/>
    <property type="project" value="InterPro"/>
</dbReference>